<keyword evidence="2" id="KW-0560">Oxidoreductase</keyword>
<dbReference type="EMBL" id="FUZQ01000006">
    <property type="protein sequence ID" value="SKC74869.1"/>
    <property type="molecule type" value="Genomic_DNA"/>
</dbReference>
<keyword evidence="3" id="KW-0520">NAD</keyword>
<evidence type="ECO:0000256" key="1">
    <source>
        <dbReference type="ARBA" id="ARBA00007637"/>
    </source>
</evidence>
<evidence type="ECO:0000256" key="3">
    <source>
        <dbReference type="ARBA" id="ARBA00023027"/>
    </source>
</evidence>
<dbReference type="InterPro" id="IPR036291">
    <property type="entry name" value="NAD(P)-bd_dom_sf"/>
</dbReference>
<dbReference type="STRING" id="526729.SAMN04324258_3336"/>
<organism evidence="6 7">
    <name type="scientific">Krasilnikoviella flava</name>
    <dbReference type="NCBI Taxonomy" id="526729"/>
    <lineage>
        <taxon>Bacteria</taxon>
        <taxon>Bacillati</taxon>
        <taxon>Actinomycetota</taxon>
        <taxon>Actinomycetes</taxon>
        <taxon>Micrococcales</taxon>
        <taxon>Promicromonosporaceae</taxon>
        <taxon>Krasilnikoviella</taxon>
    </lineage>
</organism>
<dbReference type="RefSeq" id="WP_245807180.1">
    <property type="nucleotide sequence ID" value="NZ_FUZQ01000006.1"/>
</dbReference>
<dbReference type="Proteomes" id="UP000189777">
    <property type="component" value="Unassembled WGS sequence"/>
</dbReference>
<gene>
    <name evidence="6" type="ORF">SAMN04324258_3336</name>
</gene>
<dbReference type="GO" id="GO:0016491">
    <property type="term" value="F:oxidoreductase activity"/>
    <property type="evidence" value="ECO:0007669"/>
    <property type="project" value="UniProtKB-KW"/>
</dbReference>
<dbReference type="InterPro" id="IPR001509">
    <property type="entry name" value="Epimerase_deHydtase"/>
</dbReference>
<name>A0A1T5LGR1_9MICO</name>
<dbReference type="Gene3D" id="3.40.50.720">
    <property type="entry name" value="NAD(P)-binding Rossmann-like Domain"/>
    <property type="match status" value="1"/>
</dbReference>
<protein>
    <submittedName>
        <fullName evidence="6">NAD dependent epimerase/dehydratase family protein</fullName>
    </submittedName>
</protein>
<dbReference type="SUPFAM" id="SSF51735">
    <property type="entry name" value="NAD(P)-binding Rossmann-fold domains"/>
    <property type="match status" value="1"/>
</dbReference>
<accession>A0A1T5LGR1</accession>
<evidence type="ECO:0000259" key="5">
    <source>
        <dbReference type="Pfam" id="PF01370"/>
    </source>
</evidence>
<dbReference type="PANTHER" id="PTHR43103">
    <property type="entry name" value="NUCLEOSIDE-DIPHOSPHATE-SUGAR EPIMERASE"/>
    <property type="match status" value="1"/>
</dbReference>
<comment type="similarity">
    <text evidence="1">Belongs to the NAD(P)-dependent epimerase/dehydratase family.</text>
</comment>
<evidence type="ECO:0000256" key="4">
    <source>
        <dbReference type="SAM" id="MobiDB-lite"/>
    </source>
</evidence>
<dbReference type="PANTHER" id="PTHR43103:SF5">
    <property type="entry name" value="4-EPIMERASE, PUTATIVE (AFU_ORTHOLOGUE AFUA_7G00360)-RELATED"/>
    <property type="match status" value="1"/>
</dbReference>
<evidence type="ECO:0000313" key="7">
    <source>
        <dbReference type="Proteomes" id="UP000189777"/>
    </source>
</evidence>
<feature type="region of interest" description="Disordered" evidence="4">
    <location>
        <begin position="1"/>
        <end position="25"/>
    </location>
</feature>
<feature type="domain" description="NAD-dependent epimerase/dehydratase" evidence="5">
    <location>
        <begin position="28"/>
        <end position="187"/>
    </location>
</feature>
<reference evidence="6 7" key="1">
    <citation type="submission" date="2017-02" db="EMBL/GenBank/DDBJ databases">
        <authorList>
            <person name="Peterson S.W."/>
        </authorList>
    </citation>
    <scope>NUCLEOTIDE SEQUENCE [LARGE SCALE GENOMIC DNA]</scope>
    <source>
        <strain evidence="6 7">DSM 21481</strain>
    </source>
</reference>
<keyword evidence="7" id="KW-1185">Reference proteome</keyword>
<evidence type="ECO:0000256" key="2">
    <source>
        <dbReference type="ARBA" id="ARBA00023002"/>
    </source>
</evidence>
<sequence length="283" mass="30192">MGAAQDHPTRSADITPADRRTTSRPRYLITGGAGAAARGIRPLLRDRGVDLVLLDVVPSDPQPGETAVQADLTDADAVRRAVCGVDMVVHLGGFSRERPWSDVARANVEGTRTLLQAMVDERVRNGLIASSTHVVGFWPVPDEPVETLPPRPDSLYGVSKVAMEAMASAYADRHDLVLTVARIGTVEPLPTSPRSLATWLSLPDLVRLIEAAAVHAAPGAHPVWAVSHNTRRWFSLAPGRAVGYEPQDDAERYADAFPDPGDVGNGLIGGAFADGERPLGVAW</sequence>
<dbReference type="Pfam" id="PF01370">
    <property type="entry name" value="Epimerase"/>
    <property type="match status" value="1"/>
</dbReference>
<evidence type="ECO:0000313" key="6">
    <source>
        <dbReference type="EMBL" id="SKC74869.1"/>
    </source>
</evidence>
<proteinExistence type="inferred from homology"/>
<dbReference type="AlphaFoldDB" id="A0A1T5LGR1"/>